<evidence type="ECO:0000256" key="8">
    <source>
        <dbReference type="ARBA" id="ARBA00023136"/>
    </source>
</evidence>
<dbReference type="InterPro" id="IPR006690">
    <property type="entry name" value="OMPA-like_CS"/>
</dbReference>
<keyword evidence="7" id="KW-0626">Porin</keyword>
<keyword evidence="9" id="KW-0998">Cell outer membrane</keyword>
<name>A0A7L4US60_BALHA</name>
<dbReference type="SUPFAM" id="SSF103088">
    <property type="entry name" value="OmpA-like"/>
    <property type="match status" value="1"/>
</dbReference>
<dbReference type="InterPro" id="IPR003367">
    <property type="entry name" value="Thrombospondin_3-like_rpt"/>
</dbReference>
<dbReference type="GO" id="GO:0006811">
    <property type="term" value="P:monoatomic ion transport"/>
    <property type="evidence" value="ECO:0007669"/>
    <property type="project" value="UniProtKB-KW"/>
</dbReference>
<keyword evidence="4" id="KW-0812">Transmembrane</keyword>
<dbReference type="SUPFAM" id="SSF56925">
    <property type="entry name" value="OMPA-like"/>
    <property type="match status" value="1"/>
</dbReference>
<dbReference type="GO" id="GO:0007155">
    <property type="term" value="P:cell adhesion"/>
    <property type="evidence" value="ECO:0007669"/>
    <property type="project" value="InterPro"/>
</dbReference>
<dbReference type="SUPFAM" id="SSF103647">
    <property type="entry name" value="TSP type-3 repeat"/>
    <property type="match status" value="2"/>
</dbReference>
<dbReference type="OrthoDB" id="1108826at2"/>
<dbReference type="PANTHER" id="PTHR30329:SF21">
    <property type="entry name" value="LIPOPROTEIN YIAD-RELATED"/>
    <property type="match status" value="1"/>
</dbReference>
<keyword evidence="2" id="KW-0813">Transport</keyword>
<dbReference type="InterPro" id="IPR036737">
    <property type="entry name" value="OmpA-like_sf"/>
</dbReference>
<dbReference type="PROSITE" id="PS51123">
    <property type="entry name" value="OMPA_2"/>
    <property type="match status" value="1"/>
</dbReference>
<dbReference type="CDD" id="cd07185">
    <property type="entry name" value="OmpA_C-like"/>
    <property type="match status" value="1"/>
</dbReference>
<dbReference type="InterPro" id="IPR006665">
    <property type="entry name" value="OmpA-like"/>
</dbReference>
<dbReference type="InterPro" id="IPR027385">
    <property type="entry name" value="Beta-barrel_OMP"/>
</dbReference>
<organism evidence="14 15">
    <name type="scientific">Balneicella halophila</name>
    <dbReference type="NCBI Taxonomy" id="1537566"/>
    <lineage>
        <taxon>Bacteria</taxon>
        <taxon>Pseudomonadati</taxon>
        <taxon>Bacteroidota</taxon>
        <taxon>Bacteroidia</taxon>
        <taxon>Bacteroidales</taxon>
        <taxon>Balneicellaceae</taxon>
        <taxon>Balneicella</taxon>
    </lineage>
</organism>
<dbReference type="PROSITE" id="PS01068">
    <property type="entry name" value="OMPA_1"/>
    <property type="match status" value="1"/>
</dbReference>
<evidence type="ECO:0000313" key="14">
    <source>
        <dbReference type="EMBL" id="PVX51784.1"/>
    </source>
</evidence>
<feature type="region of interest" description="Disordered" evidence="11">
    <location>
        <begin position="469"/>
        <end position="489"/>
    </location>
</feature>
<dbReference type="InterPro" id="IPR011250">
    <property type="entry name" value="OMP/PagP_B-barrel"/>
</dbReference>
<dbReference type="Proteomes" id="UP000251835">
    <property type="component" value="Unassembled WGS sequence"/>
</dbReference>
<feature type="domain" description="OmpA-like" evidence="13">
    <location>
        <begin position="373"/>
        <end position="489"/>
    </location>
</feature>
<keyword evidence="6" id="KW-0406">Ion transport</keyword>
<evidence type="ECO:0000256" key="1">
    <source>
        <dbReference type="ARBA" id="ARBA00004571"/>
    </source>
</evidence>
<dbReference type="Pfam" id="PF13505">
    <property type="entry name" value="OMP_b-brl"/>
    <property type="match status" value="1"/>
</dbReference>
<evidence type="ECO:0000256" key="5">
    <source>
        <dbReference type="ARBA" id="ARBA00022729"/>
    </source>
</evidence>
<feature type="signal peptide" evidence="12">
    <location>
        <begin position="1"/>
        <end position="21"/>
    </location>
</feature>
<dbReference type="GO" id="GO:0015288">
    <property type="term" value="F:porin activity"/>
    <property type="evidence" value="ECO:0007669"/>
    <property type="project" value="UniProtKB-KW"/>
</dbReference>
<evidence type="ECO:0000256" key="7">
    <source>
        <dbReference type="ARBA" id="ARBA00023114"/>
    </source>
</evidence>
<dbReference type="RefSeq" id="WP_116495362.1">
    <property type="nucleotide sequence ID" value="NZ_QENZ01000003.1"/>
</dbReference>
<evidence type="ECO:0000256" key="9">
    <source>
        <dbReference type="ARBA" id="ARBA00023237"/>
    </source>
</evidence>
<dbReference type="Pfam" id="PF02412">
    <property type="entry name" value="TSP_3"/>
    <property type="match status" value="5"/>
</dbReference>
<dbReference type="GO" id="GO:0005509">
    <property type="term" value="F:calcium ion binding"/>
    <property type="evidence" value="ECO:0007669"/>
    <property type="project" value="InterPro"/>
</dbReference>
<evidence type="ECO:0000256" key="6">
    <source>
        <dbReference type="ARBA" id="ARBA00023065"/>
    </source>
</evidence>
<gene>
    <name evidence="14" type="ORF">C7377_0070</name>
</gene>
<evidence type="ECO:0000313" key="15">
    <source>
        <dbReference type="Proteomes" id="UP000251835"/>
    </source>
</evidence>
<evidence type="ECO:0000256" key="4">
    <source>
        <dbReference type="ARBA" id="ARBA00022692"/>
    </source>
</evidence>
<dbReference type="GO" id="GO:0046930">
    <property type="term" value="C:pore complex"/>
    <property type="evidence" value="ECO:0007669"/>
    <property type="project" value="UniProtKB-KW"/>
</dbReference>
<keyword evidence="3" id="KW-1134">Transmembrane beta strand</keyword>
<dbReference type="InterPro" id="IPR050330">
    <property type="entry name" value="Bact_OuterMem_StrucFunc"/>
</dbReference>
<dbReference type="AlphaFoldDB" id="A0A7L4US60"/>
<dbReference type="InterPro" id="IPR028974">
    <property type="entry name" value="TSP_type-3_rpt"/>
</dbReference>
<keyword evidence="15" id="KW-1185">Reference proteome</keyword>
<comment type="subcellular location">
    <subcellularLocation>
        <location evidence="1">Cell outer membrane</location>
        <topology evidence="1">Multi-pass membrane protein</topology>
    </subcellularLocation>
</comment>
<dbReference type="Gene3D" id="4.10.1080.10">
    <property type="entry name" value="TSP type-3 repeat"/>
    <property type="match status" value="1"/>
</dbReference>
<dbReference type="GO" id="GO:0009279">
    <property type="term" value="C:cell outer membrane"/>
    <property type="evidence" value="ECO:0007669"/>
    <property type="project" value="UniProtKB-SubCell"/>
</dbReference>
<proteinExistence type="predicted"/>
<sequence length="489" mass="53441">MKRISLTVAFMALFAIGFAQTADSKWNIGLHMTQTEYRGDLGNGFFDFDDFDPGVMLNVGYYLSPTFDLNARFGYAEVDYTDENGTYGVGNGGYADLLNSPRSWGFDGNLWNASLNLKLKFNNGWFFSEDAIVGPFINGGVGMTYMDVDHQRIYGQSKEYSNLALNYGGGFNIRLGERLNMVLEANVINPTTDVYDGVDVSSAPGWEGADKSDDRFLQYSVGFTYNLGAKQDSDGDGVADRKDKCPNTPIGVAVDEDGCPIDTDGDGVPDYMDKCPKEPGTINGCPDIDGDGIIDSEDKCPKVAGLKELQGCPDSDDDKDGVLNLQDKCPNTPVGVEVDKDGCPIDTDGDGIADYLDKCPNEAGPAKTQGCPVQDQLNEFAKQIYFNFDKATLKTESFIVLDKVVELIKPHSDQDFKIIVKGHTDSKGNDAYNQKLSERRAASVRDYLVKKGIDASKIRSIGYGETQPIATNDTAEGRAQNRRTEIVVE</sequence>
<dbReference type="Gene3D" id="3.30.1330.60">
    <property type="entry name" value="OmpA-like domain"/>
    <property type="match status" value="1"/>
</dbReference>
<evidence type="ECO:0000259" key="13">
    <source>
        <dbReference type="PROSITE" id="PS51123"/>
    </source>
</evidence>
<dbReference type="PRINTS" id="PR01021">
    <property type="entry name" value="OMPADOMAIN"/>
</dbReference>
<accession>A0A7L4US60</accession>
<keyword evidence="5 12" id="KW-0732">Signal</keyword>
<reference evidence="14 15" key="1">
    <citation type="submission" date="2018-05" db="EMBL/GenBank/DDBJ databases">
        <title>Genomic Encyclopedia of Type Strains, Phase IV (KMG-IV): sequencing the most valuable type-strain genomes for metagenomic binning, comparative biology and taxonomic classification.</title>
        <authorList>
            <person name="Goeker M."/>
        </authorList>
    </citation>
    <scope>NUCLEOTIDE SEQUENCE [LARGE SCALE GENOMIC DNA]</scope>
    <source>
        <strain evidence="14 15">DSM 28579</strain>
    </source>
</reference>
<comment type="caution">
    <text evidence="14">The sequence shown here is derived from an EMBL/GenBank/DDBJ whole genome shotgun (WGS) entry which is preliminary data.</text>
</comment>
<dbReference type="PANTHER" id="PTHR30329">
    <property type="entry name" value="STATOR ELEMENT OF FLAGELLAR MOTOR COMPLEX"/>
    <property type="match status" value="1"/>
</dbReference>
<feature type="chain" id="PRO_5029601953" evidence="12">
    <location>
        <begin position="22"/>
        <end position="489"/>
    </location>
</feature>
<protein>
    <submittedName>
        <fullName evidence="14">Thrombospondin type 3 repeat-containing protein</fullName>
    </submittedName>
</protein>
<keyword evidence="8 10" id="KW-0472">Membrane</keyword>
<evidence type="ECO:0000256" key="2">
    <source>
        <dbReference type="ARBA" id="ARBA00022448"/>
    </source>
</evidence>
<evidence type="ECO:0000256" key="12">
    <source>
        <dbReference type="SAM" id="SignalP"/>
    </source>
</evidence>
<dbReference type="Pfam" id="PF00691">
    <property type="entry name" value="OmpA"/>
    <property type="match status" value="1"/>
</dbReference>
<evidence type="ECO:0000256" key="3">
    <source>
        <dbReference type="ARBA" id="ARBA00022452"/>
    </source>
</evidence>
<evidence type="ECO:0000256" key="10">
    <source>
        <dbReference type="PROSITE-ProRule" id="PRU00473"/>
    </source>
</evidence>
<dbReference type="InterPro" id="IPR006664">
    <property type="entry name" value="OMP_bac"/>
</dbReference>
<dbReference type="EMBL" id="QENZ01000003">
    <property type="protein sequence ID" value="PVX51784.1"/>
    <property type="molecule type" value="Genomic_DNA"/>
</dbReference>
<evidence type="ECO:0000256" key="11">
    <source>
        <dbReference type="SAM" id="MobiDB-lite"/>
    </source>
</evidence>